<dbReference type="STRING" id="767770.A0A1L9NKR8"/>
<dbReference type="GO" id="GO:0016787">
    <property type="term" value="F:hydrolase activity"/>
    <property type="evidence" value="ECO:0007669"/>
    <property type="project" value="UniProtKB-KW"/>
</dbReference>
<dbReference type="OrthoDB" id="2152029at2759"/>
<reference evidence="5" key="1">
    <citation type="journal article" date="2017" name="Genome Biol.">
        <title>Comparative genomics reveals high biological diversity and specific adaptations in the industrially and medically important fungal genus Aspergillus.</title>
        <authorList>
            <person name="de Vries R.P."/>
            <person name="Riley R."/>
            <person name="Wiebenga A."/>
            <person name="Aguilar-Osorio G."/>
            <person name="Amillis S."/>
            <person name="Uchima C.A."/>
            <person name="Anderluh G."/>
            <person name="Asadollahi M."/>
            <person name="Askin M."/>
            <person name="Barry K."/>
            <person name="Battaglia E."/>
            <person name="Bayram O."/>
            <person name="Benocci T."/>
            <person name="Braus-Stromeyer S.A."/>
            <person name="Caldana C."/>
            <person name="Canovas D."/>
            <person name="Cerqueira G.C."/>
            <person name="Chen F."/>
            <person name="Chen W."/>
            <person name="Choi C."/>
            <person name="Clum A."/>
            <person name="Dos Santos R.A."/>
            <person name="Damasio A.R."/>
            <person name="Diallinas G."/>
            <person name="Emri T."/>
            <person name="Fekete E."/>
            <person name="Flipphi M."/>
            <person name="Freyberg S."/>
            <person name="Gallo A."/>
            <person name="Gournas C."/>
            <person name="Habgood R."/>
            <person name="Hainaut M."/>
            <person name="Harispe M.L."/>
            <person name="Henrissat B."/>
            <person name="Hilden K.S."/>
            <person name="Hope R."/>
            <person name="Hossain A."/>
            <person name="Karabika E."/>
            <person name="Karaffa L."/>
            <person name="Karanyi Z."/>
            <person name="Krasevec N."/>
            <person name="Kuo A."/>
            <person name="Kusch H."/>
            <person name="LaButti K."/>
            <person name="Lagendijk E.L."/>
            <person name="Lapidus A."/>
            <person name="Levasseur A."/>
            <person name="Lindquist E."/>
            <person name="Lipzen A."/>
            <person name="Logrieco A.F."/>
            <person name="MacCabe A."/>
            <person name="Maekelae M.R."/>
            <person name="Malavazi I."/>
            <person name="Melin P."/>
            <person name="Meyer V."/>
            <person name="Mielnichuk N."/>
            <person name="Miskei M."/>
            <person name="Molnar A.P."/>
            <person name="Mule G."/>
            <person name="Ngan C.Y."/>
            <person name="Orejas M."/>
            <person name="Orosz E."/>
            <person name="Ouedraogo J.P."/>
            <person name="Overkamp K.M."/>
            <person name="Park H.-S."/>
            <person name="Perrone G."/>
            <person name="Piumi F."/>
            <person name="Punt P.J."/>
            <person name="Ram A.F."/>
            <person name="Ramon A."/>
            <person name="Rauscher S."/>
            <person name="Record E."/>
            <person name="Riano-Pachon D.M."/>
            <person name="Robert V."/>
            <person name="Roehrig J."/>
            <person name="Ruller R."/>
            <person name="Salamov A."/>
            <person name="Salih N.S."/>
            <person name="Samson R.A."/>
            <person name="Sandor E."/>
            <person name="Sanguinetti M."/>
            <person name="Schuetze T."/>
            <person name="Sepcic K."/>
            <person name="Shelest E."/>
            <person name="Sherlock G."/>
            <person name="Sophianopoulou V."/>
            <person name="Squina F.M."/>
            <person name="Sun H."/>
            <person name="Susca A."/>
            <person name="Todd R.B."/>
            <person name="Tsang A."/>
            <person name="Unkles S.E."/>
            <person name="van de Wiele N."/>
            <person name="van Rossen-Uffink D."/>
            <person name="Oliveira J.V."/>
            <person name="Vesth T.C."/>
            <person name="Visser J."/>
            <person name="Yu J.-H."/>
            <person name="Zhou M."/>
            <person name="Andersen M.R."/>
            <person name="Archer D.B."/>
            <person name="Baker S.E."/>
            <person name="Benoit I."/>
            <person name="Brakhage A.A."/>
            <person name="Braus G.H."/>
            <person name="Fischer R."/>
            <person name="Frisvad J.C."/>
            <person name="Goldman G.H."/>
            <person name="Houbraken J."/>
            <person name="Oakley B."/>
            <person name="Pocsi I."/>
            <person name="Scazzocchio C."/>
            <person name="Seiboth B."/>
            <person name="vanKuyk P.A."/>
            <person name="Wortman J."/>
            <person name="Dyer P.S."/>
            <person name="Grigoriev I.V."/>
        </authorList>
    </citation>
    <scope>NUCLEOTIDE SEQUENCE [LARGE SCALE GENOMIC DNA]</scope>
    <source>
        <strain evidence="5">CBS 134.48</strain>
    </source>
</reference>
<dbReference type="Pfam" id="PF07859">
    <property type="entry name" value="Abhydrolase_3"/>
    <property type="match status" value="1"/>
</dbReference>
<keyword evidence="2" id="KW-0732">Signal</keyword>
<evidence type="ECO:0000256" key="2">
    <source>
        <dbReference type="SAM" id="SignalP"/>
    </source>
</evidence>
<evidence type="ECO:0000256" key="1">
    <source>
        <dbReference type="ARBA" id="ARBA00022801"/>
    </source>
</evidence>
<dbReference type="InterPro" id="IPR013094">
    <property type="entry name" value="AB_hydrolase_3"/>
</dbReference>
<dbReference type="EMBL" id="KV878177">
    <property type="protein sequence ID" value="OJI89802.1"/>
    <property type="molecule type" value="Genomic_DNA"/>
</dbReference>
<feature type="chain" id="PRO_5012454010" description="Alpha/beta hydrolase fold-3 domain-containing protein" evidence="2">
    <location>
        <begin position="24"/>
        <end position="364"/>
    </location>
</feature>
<dbReference type="PANTHER" id="PTHR48081:SF31">
    <property type="entry name" value="STERYL ACETYL HYDROLASE MUG81-RELATED"/>
    <property type="match status" value="1"/>
</dbReference>
<dbReference type="Gene3D" id="3.40.50.1820">
    <property type="entry name" value="alpha/beta hydrolase"/>
    <property type="match status" value="1"/>
</dbReference>
<dbReference type="OMA" id="SPWHEEI"/>
<dbReference type="AlphaFoldDB" id="A0A1L9NKR8"/>
<evidence type="ECO:0000313" key="5">
    <source>
        <dbReference type="Proteomes" id="UP000184304"/>
    </source>
</evidence>
<organism evidence="4 5">
    <name type="scientific">Aspergillus tubingensis (strain CBS 134.48)</name>
    <dbReference type="NCBI Taxonomy" id="767770"/>
    <lineage>
        <taxon>Eukaryota</taxon>
        <taxon>Fungi</taxon>
        <taxon>Dikarya</taxon>
        <taxon>Ascomycota</taxon>
        <taxon>Pezizomycotina</taxon>
        <taxon>Eurotiomycetes</taxon>
        <taxon>Eurotiomycetidae</taxon>
        <taxon>Eurotiales</taxon>
        <taxon>Aspergillaceae</taxon>
        <taxon>Aspergillus</taxon>
        <taxon>Aspergillus subgen. Circumdati</taxon>
    </lineage>
</organism>
<gene>
    <name evidence="4" type="ORF">ASPTUDRAFT_133449</name>
</gene>
<feature type="domain" description="Alpha/beta hydrolase fold-3" evidence="3">
    <location>
        <begin position="108"/>
        <end position="330"/>
    </location>
</feature>
<accession>A0A1L9NKR8</accession>
<dbReference type="SUPFAM" id="SSF53474">
    <property type="entry name" value="alpha/beta-Hydrolases"/>
    <property type="match status" value="1"/>
</dbReference>
<evidence type="ECO:0000313" key="4">
    <source>
        <dbReference type="EMBL" id="OJI89802.1"/>
    </source>
</evidence>
<dbReference type="PANTHER" id="PTHR48081">
    <property type="entry name" value="AB HYDROLASE SUPERFAMILY PROTEIN C4A8.06C"/>
    <property type="match status" value="1"/>
</dbReference>
<evidence type="ECO:0000259" key="3">
    <source>
        <dbReference type="Pfam" id="PF07859"/>
    </source>
</evidence>
<keyword evidence="5" id="KW-1185">Reference proteome</keyword>
<sequence length="364" mass="40547">MKRNLAKVRFFFTFVLCVLPRAAIRIPAAVIRACFKRLPLGSSIWNGFAGALMTNTPPDQLQAVLPSTLETYEAWVLSHGVSRAVDVLAADNGTRLLWIGPSVSKKVLLFFHGGGYVMPLSEAHLDWMSYLRTEAVNAGVDMSVCILEYDLIPTSKYPRQMKQAISALQRLLISGYRPSDIVFGGDSAGGHLSLSLMSHLHYHYQADEEAKNVVHLQSPVKGCFLVSPLASFEFSTPSYQRWFSADVLTRKNVDEWGRYLVDDSPWHEEISAGYGWGMALDVPDSWWDSFTAVDHILVTGGYEEVFSDHIQLLGKVLKTKCKGNVSLHMSNETHDGPFMDFAARRPPSATTKAIRDFVIACLKD</sequence>
<protein>
    <recommendedName>
        <fullName evidence="3">Alpha/beta hydrolase fold-3 domain-containing protein</fullName>
    </recommendedName>
</protein>
<dbReference type="Proteomes" id="UP000184304">
    <property type="component" value="Unassembled WGS sequence"/>
</dbReference>
<dbReference type="VEuPathDB" id="FungiDB:ASPTUDRAFT_133449"/>
<feature type="signal peptide" evidence="2">
    <location>
        <begin position="1"/>
        <end position="23"/>
    </location>
</feature>
<keyword evidence="1" id="KW-0378">Hydrolase</keyword>
<dbReference type="InterPro" id="IPR050300">
    <property type="entry name" value="GDXG_lipolytic_enzyme"/>
</dbReference>
<name>A0A1L9NKR8_ASPTC</name>
<dbReference type="InterPro" id="IPR029058">
    <property type="entry name" value="AB_hydrolase_fold"/>
</dbReference>
<proteinExistence type="predicted"/>